<dbReference type="AlphaFoldDB" id="A0A8S3HI86"/>
<organism evidence="1 2">
    <name type="scientific">Rotaria magnacalcarata</name>
    <dbReference type="NCBI Taxonomy" id="392030"/>
    <lineage>
        <taxon>Eukaryota</taxon>
        <taxon>Metazoa</taxon>
        <taxon>Spiralia</taxon>
        <taxon>Gnathifera</taxon>
        <taxon>Rotifera</taxon>
        <taxon>Eurotatoria</taxon>
        <taxon>Bdelloidea</taxon>
        <taxon>Philodinida</taxon>
        <taxon>Philodinidae</taxon>
        <taxon>Rotaria</taxon>
    </lineage>
</organism>
<protein>
    <submittedName>
        <fullName evidence="1">Uncharacterized protein</fullName>
    </submittedName>
</protein>
<evidence type="ECO:0000313" key="2">
    <source>
        <dbReference type="Proteomes" id="UP000676336"/>
    </source>
</evidence>
<sequence length="25" mass="2563">MTTTSVITTTDSTSTAVAIIFQCGI</sequence>
<name>A0A8S3HI86_9BILA</name>
<reference evidence="1" key="1">
    <citation type="submission" date="2021-02" db="EMBL/GenBank/DDBJ databases">
        <authorList>
            <person name="Nowell W R."/>
        </authorList>
    </citation>
    <scope>NUCLEOTIDE SEQUENCE</scope>
</reference>
<accession>A0A8S3HI86</accession>
<dbReference type="EMBL" id="CAJOBI010320348">
    <property type="protein sequence ID" value="CAF5184107.1"/>
    <property type="molecule type" value="Genomic_DNA"/>
</dbReference>
<comment type="caution">
    <text evidence="1">The sequence shown here is derived from an EMBL/GenBank/DDBJ whole genome shotgun (WGS) entry which is preliminary data.</text>
</comment>
<proteinExistence type="predicted"/>
<evidence type="ECO:0000313" key="1">
    <source>
        <dbReference type="EMBL" id="CAF5184107.1"/>
    </source>
</evidence>
<gene>
    <name evidence="1" type="ORF">SMN809_LOCUS69870</name>
</gene>
<dbReference type="Proteomes" id="UP000676336">
    <property type="component" value="Unassembled WGS sequence"/>
</dbReference>
<feature type="non-terminal residue" evidence="1">
    <location>
        <position position="25"/>
    </location>
</feature>